<feature type="domain" description="C-type lectin" evidence="3">
    <location>
        <begin position="131"/>
        <end position="251"/>
    </location>
</feature>
<dbReference type="InterPro" id="IPR016187">
    <property type="entry name" value="CTDL_fold"/>
</dbReference>
<name>A0A8T2LPF6_ASTMX</name>
<evidence type="ECO:0000256" key="2">
    <source>
        <dbReference type="SAM" id="SignalP"/>
    </source>
</evidence>
<dbReference type="EMBL" id="JAICCE010000011">
    <property type="protein sequence ID" value="KAG9271535.1"/>
    <property type="molecule type" value="Genomic_DNA"/>
</dbReference>
<reference evidence="4 5" key="1">
    <citation type="submission" date="2021-07" db="EMBL/GenBank/DDBJ databases">
        <authorList>
            <person name="Imarazene B."/>
            <person name="Zahm M."/>
            <person name="Klopp C."/>
            <person name="Cabau C."/>
            <person name="Beille S."/>
            <person name="Jouanno E."/>
            <person name="Castinel A."/>
            <person name="Lluch J."/>
            <person name="Gil L."/>
            <person name="Kuchtly C."/>
            <person name="Lopez Roques C."/>
            <person name="Donnadieu C."/>
            <person name="Parrinello H."/>
            <person name="Journot L."/>
            <person name="Du K."/>
            <person name="Schartl M."/>
            <person name="Retaux S."/>
            <person name="Guiguen Y."/>
        </authorList>
    </citation>
    <scope>NUCLEOTIDE SEQUENCE [LARGE SCALE GENOMIC DNA]</scope>
    <source>
        <strain evidence="4">Pach_M1</strain>
        <tissue evidence="4">Testis</tissue>
    </source>
</reference>
<keyword evidence="2" id="KW-0732">Signal</keyword>
<feature type="chain" id="PRO_5035716239" description="C-type lectin domain-containing protein" evidence="2">
    <location>
        <begin position="21"/>
        <end position="314"/>
    </location>
</feature>
<gene>
    <name evidence="4" type="ORF">AMEX_G14469</name>
</gene>
<dbReference type="SUPFAM" id="SSF56436">
    <property type="entry name" value="C-type lectin-like"/>
    <property type="match status" value="2"/>
</dbReference>
<dbReference type="SMART" id="SM00034">
    <property type="entry name" value="CLECT"/>
    <property type="match status" value="1"/>
</dbReference>
<dbReference type="PANTHER" id="PTHR45784:SF8">
    <property type="entry name" value="C-TYPE MANNOSE RECEPTOR 2-RELATED"/>
    <property type="match status" value="1"/>
</dbReference>
<dbReference type="Proteomes" id="UP000752171">
    <property type="component" value="Unassembled WGS sequence"/>
</dbReference>
<feature type="domain" description="C-type lectin" evidence="3">
    <location>
        <begin position="32"/>
        <end position="136"/>
    </location>
</feature>
<dbReference type="PROSITE" id="PS50041">
    <property type="entry name" value="C_TYPE_LECTIN_2"/>
    <property type="match status" value="2"/>
</dbReference>
<dbReference type="PANTHER" id="PTHR45784">
    <property type="entry name" value="C-TYPE LECTIN DOMAIN FAMILY 20 MEMBER A-RELATED"/>
    <property type="match status" value="1"/>
</dbReference>
<evidence type="ECO:0000313" key="4">
    <source>
        <dbReference type="EMBL" id="KAG9271535.1"/>
    </source>
</evidence>
<protein>
    <recommendedName>
        <fullName evidence="3">C-type lectin domain-containing protein</fullName>
    </recommendedName>
</protein>
<proteinExistence type="predicted"/>
<evidence type="ECO:0000256" key="1">
    <source>
        <dbReference type="SAM" id="MobiDB-lite"/>
    </source>
</evidence>
<dbReference type="AlphaFoldDB" id="A0A8T2LPF6"/>
<evidence type="ECO:0000313" key="5">
    <source>
        <dbReference type="Proteomes" id="UP000752171"/>
    </source>
</evidence>
<dbReference type="Pfam" id="PF00059">
    <property type="entry name" value="Lectin_C"/>
    <property type="match status" value="2"/>
</dbReference>
<dbReference type="Gene3D" id="3.10.100.10">
    <property type="entry name" value="Mannose-Binding Protein A, subunit A"/>
    <property type="match status" value="2"/>
</dbReference>
<feature type="region of interest" description="Disordered" evidence="1">
    <location>
        <begin position="261"/>
        <end position="314"/>
    </location>
</feature>
<dbReference type="InterPro" id="IPR001304">
    <property type="entry name" value="C-type_lectin-like"/>
</dbReference>
<feature type="compositionally biased region" description="Low complexity" evidence="1">
    <location>
        <begin position="261"/>
        <end position="307"/>
    </location>
</feature>
<dbReference type="InterPro" id="IPR016186">
    <property type="entry name" value="C-type_lectin-like/link_sf"/>
</dbReference>
<feature type="signal peptide" evidence="2">
    <location>
        <begin position="1"/>
        <end position="20"/>
    </location>
</feature>
<accession>A0A8T2LPF6</accession>
<comment type="caution">
    <text evidence="4">The sequence shown here is derived from an EMBL/GenBank/DDBJ whole genome shotgun (WGS) entry which is preliminary data.</text>
</comment>
<sequence>MKTAALNVLLITALYGLASSLVREHIHVDKIMTWTKAQQYCRLEYYDLSTISDSAEIKQIVDTGTPPCPKWIGQYTDTPNLPVPVWKWSTGENEALCPWASGEPSSVQNKTCVVTFSKTGVCFNLPCSYNFSFYCMNVYEVVLVQQNKTWQNALDYCRQHYTDLVSLKADNWMKEAVKVTKAAQTAHVWTGLRFLSGQWFWAKGDDLVYQAWSTEGQLQCPATNHRCGALGQSEETWQPRDCEEELNFLCFRKLHQTSASQQTATSSSSSSASSTSETTTTTTATTTPGATTSTATSTGTTTATTNEESTEEID</sequence>
<organism evidence="4 5">
    <name type="scientific">Astyanax mexicanus</name>
    <name type="common">Blind cave fish</name>
    <name type="synonym">Astyanax fasciatus mexicanus</name>
    <dbReference type="NCBI Taxonomy" id="7994"/>
    <lineage>
        <taxon>Eukaryota</taxon>
        <taxon>Metazoa</taxon>
        <taxon>Chordata</taxon>
        <taxon>Craniata</taxon>
        <taxon>Vertebrata</taxon>
        <taxon>Euteleostomi</taxon>
        <taxon>Actinopterygii</taxon>
        <taxon>Neopterygii</taxon>
        <taxon>Teleostei</taxon>
        <taxon>Ostariophysi</taxon>
        <taxon>Characiformes</taxon>
        <taxon>Characoidei</taxon>
        <taxon>Acestrorhamphidae</taxon>
        <taxon>Acestrorhamphinae</taxon>
        <taxon>Astyanax</taxon>
    </lineage>
</organism>
<evidence type="ECO:0000259" key="3">
    <source>
        <dbReference type="PROSITE" id="PS50041"/>
    </source>
</evidence>